<dbReference type="KEGG" id="tng:GSTEN00032173G001"/>
<dbReference type="EMBL" id="CAAE01015019">
    <property type="protein sequence ID" value="CAG10500.1"/>
    <property type="molecule type" value="Genomic_DNA"/>
</dbReference>
<sequence length="61" mass="6725">MDGRYEEARLETKAATLAERLVVEWPLQPSPEASPPLPRACCLQDSCQQVEGRPDDRGSGI</sequence>
<comment type="caution">
    <text evidence="1">The sequence shown here is derived from an EMBL/GenBank/DDBJ whole genome shotgun (WGS) entry which is preliminary data.</text>
</comment>
<accession>Q4RM82</accession>
<proteinExistence type="predicted"/>
<reference evidence="1" key="2">
    <citation type="submission" date="2004-02" db="EMBL/GenBank/DDBJ databases">
        <authorList>
            <consortium name="Genoscope"/>
            <consortium name="Whitehead Institute Centre for Genome Research"/>
        </authorList>
    </citation>
    <scope>NUCLEOTIDE SEQUENCE</scope>
</reference>
<name>Q4RM82_TETNG</name>
<organism evidence="1">
    <name type="scientific">Tetraodon nigroviridis</name>
    <name type="common">Spotted green pufferfish</name>
    <name type="synonym">Chelonodon nigroviridis</name>
    <dbReference type="NCBI Taxonomy" id="99883"/>
    <lineage>
        <taxon>Eukaryota</taxon>
        <taxon>Metazoa</taxon>
        <taxon>Chordata</taxon>
        <taxon>Craniata</taxon>
        <taxon>Vertebrata</taxon>
        <taxon>Euteleostomi</taxon>
        <taxon>Actinopterygii</taxon>
        <taxon>Neopterygii</taxon>
        <taxon>Teleostei</taxon>
        <taxon>Neoteleostei</taxon>
        <taxon>Acanthomorphata</taxon>
        <taxon>Eupercaria</taxon>
        <taxon>Tetraodontiformes</taxon>
        <taxon>Tetradontoidea</taxon>
        <taxon>Tetraodontidae</taxon>
        <taxon>Tetraodon</taxon>
    </lineage>
</organism>
<reference evidence="1" key="1">
    <citation type="journal article" date="2004" name="Nature">
        <title>Genome duplication in the teleost fish Tetraodon nigroviridis reveals the early vertebrate proto-karyotype.</title>
        <authorList>
            <person name="Jaillon O."/>
            <person name="Aury J.-M."/>
            <person name="Brunet F."/>
            <person name="Petit J.-L."/>
            <person name="Stange-Thomann N."/>
            <person name="Mauceli E."/>
            <person name="Bouneau L."/>
            <person name="Fischer C."/>
            <person name="Ozouf-Costaz C."/>
            <person name="Bernot A."/>
            <person name="Nicaud S."/>
            <person name="Jaffe D."/>
            <person name="Fisher S."/>
            <person name="Lutfalla G."/>
            <person name="Dossat C."/>
            <person name="Segurens B."/>
            <person name="Dasilva C."/>
            <person name="Salanoubat M."/>
            <person name="Levy M."/>
            <person name="Boudet N."/>
            <person name="Castellano S."/>
            <person name="Anthouard V."/>
            <person name="Jubin C."/>
            <person name="Castelli V."/>
            <person name="Katinka M."/>
            <person name="Vacherie B."/>
            <person name="Biemont C."/>
            <person name="Skalli Z."/>
            <person name="Cattolico L."/>
            <person name="Poulain J."/>
            <person name="De Berardinis V."/>
            <person name="Cruaud C."/>
            <person name="Duprat S."/>
            <person name="Brottier P."/>
            <person name="Coutanceau J.-P."/>
            <person name="Gouzy J."/>
            <person name="Parra G."/>
            <person name="Lardier G."/>
            <person name="Chapple C."/>
            <person name="McKernan K.J."/>
            <person name="McEwan P."/>
            <person name="Bosak S."/>
            <person name="Kellis M."/>
            <person name="Volff J.-N."/>
            <person name="Guigo R."/>
            <person name="Zody M.C."/>
            <person name="Mesirov J."/>
            <person name="Lindblad-Toh K."/>
            <person name="Birren B."/>
            <person name="Nusbaum C."/>
            <person name="Kahn D."/>
            <person name="Robinson-Rechavi M."/>
            <person name="Laudet V."/>
            <person name="Schachter V."/>
            <person name="Quetier F."/>
            <person name="Saurin W."/>
            <person name="Scarpelli C."/>
            <person name="Wincker P."/>
            <person name="Lander E.S."/>
            <person name="Weissenbach J."/>
            <person name="Roest Crollius H."/>
        </authorList>
    </citation>
    <scope>NUCLEOTIDE SEQUENCE [LARGE SCALE GENOMIC DNA]</scope>
</reference>
<dbReference type="AlphaFoldDB" id="Q4RM82"/>
<protein>
    <submittedName>
        <fullName evidence="1">(spotted green pufferfish) hypothetical protein</fullName>
    </submittedName>
</protein>
<gene>
    <name evidence="1" type="ORF">GSTENG00032173001</name>
</gene>
<evidence type="ECO:0000313" key="1">
    <source>
        <dbReference type="EMBL" id="CAG10500.1"/>
    </source>
</evidence>